<dbReference type="PROSITE" id="PS50887">
    <property type="entry name" value="GGDEF"/>
    <property type="match status" value="1"/>
</dbReference>
<protein>
    <submittedName>
        <fullName evidence="4">Diguanylate cyclase (GGDEF) domain-containing protein</fullName>
    </submittedName>
</protein>
<reference evidence="5" key="1">
    <citation type="submission" date="2016-10" db="EMBL/GenBank/DDBJ databases">
        <authorList>
            <person name="Varghese N."/>
            <person name="Submissions S."/>
        </authorList>
    </citation>
    <scope>NUCLEOTIDE SEQUENCE [LARGE SCALE GENOMIC DNA]</scope>
    <source>
        <strain evidence="5">XBD1002</strain>
    </source>
</reference>
<dbReference type="InterPro" id="IPR035919">
    <property type="entry name" value="EAL_sf"/>
</dbReference>
<sequence length="555" mass="63089">MRHITRKNIRLIILTLLGFVCFWALRSSGMKAEPFFQIGALRIPSSTKSGILSGILSLIYILLIFTDYKIGFRIGLGMNIIATVYLLFTMIMSHSIVSMPGMVTNIVSIVTLLTIYSFYSRLSVSNMTDYITKQGNRRSYVKEINEHIEAKKSFTLAYIELEDFKHTNDVYGIQTGDYLIKKTAEKISSILDKKDKMFRITGSKLAILFEPGESPEERLKSVIMSDTIIVPSDDGKTEITCTVNLGAGLVYSHPPYNYTKTASSILRNAETALAATRNLADHKICIFNENMQNTDEKQREAEFLVKEALIHKYFYLVYQPQFTTDDKKLRGFETLIRCRKPDCSIVSPVEFIPAAERSNLIMKIDDFVLQTAMTEFKPVLENDENDIIISINISAKTMSSRDFISRLTKILEETQFPPEKLELEITEYSFSESMETTISNIKQLRDLGVKIALDDFGTGYTSIKTLMTLPINLLKIDKSLIDDIETSQSMRDVVDSVIYMGHVMNCEVISEGVEKEAQLDILREHKCDFIQGFVWGKPIDFEDAKNMCSQEEFGI</sequence>
<evidence type="ECO:0000313" key="4">
    <source>
        <dbReference type="EMBL" id="SFI66645.1"/>
    </source>
</evidence>
<evidence type="ECO:0000256" key="1">
    <source>
        <dbReference type="SAM" id="Phobius"/>
    </source>
</evidence>
<dbReference type="CDD" id="cd01948">
    <property type="entry name" value="EAL"/>
    <property type="match status" value="1"/>
</dbReference>
<dbReference type="InterPro" id="IPR043128">
    <property type="entry name" value="Rev_trsase/Diguanyl_cyclase"/>
</dbReference>
<evidence type="ECO:0000313" key="5">
    <source>
        <dbReference type="Proteomes" id="UP000182737"/>
    </source>
</evidence>
<dbReference type="SUPFAM" id="SSF55073">
    <property type="entry name" value="Nucleotide cyclase"/>
    <property type="match status" value="1"/>
</dbReference>
<dbReference type="InterPro" id="IPR029787">
    <property type="entry name" value="Nucleotide_cyclase"/>
</dbReference>
<name>A0A1I3K368_9SPIR</name>
<dbReference type="SMART" id="SM00052">
    <property type="entry name" value="EAL"/>
    <property type="match status" value="1"/>
</dbReference>
<dbReference type="AlphaFoldDB" id="A0A1I3K368"/>
<gene>
    <name evidence="4" type="ORF">SAMN04487775_10431</name>
</gene>
<proteinExistence type="predicted"/>
<keyword evidence="1" id="KW-1133">Transmembrane helix</keyword>
<evidence type="ECO:0000259" key="2">
    <source>
        <dbReference type="PROSITE" id="PS50883"/>
    </source>
</evidence>
<dbReference type="InterPro" id="IPR000160">
    <property type="entry name" value="GGDEF_dom"/>
</dbReference>
<keyword evidence="1" id="KW-0472">Membrane</keyword>
<feature type="domain" description="EAL" evidence="2">
    <location>
        <begin position="298"/>
        <end position="552"/>
    </location>
</feature>
<dbReference type="Gene3D" id="3.30.70.270">
    <property type="match status" value="1"/>
</dbReference>
<dbReference type="InterPro" id="IPR050706">
    <property type="entry name" value="Cyclic-di-GMP_PDE-like"/>
</dbReference>
<dbReference type="Gene3D" id="3.20.20.450">
    <property type="entry name" value="EAL domain"/>
    <property type="match status" value="1"/>
</dbReference>
<dbReference type="EMBL" id="FORI01000004">
    <property type="protein sequence ID" value="SFI66645.1"/>
    <property type="molecule type" value="Genomic_DNA"/>
</dbReference>
<feature type="transmembrane region" description="Helical" evidence="1">
    <location>
        <begin position="51"/>
        <end position="68"/>
    </location>
</feature>
<dbReference type="InterPro" id="IPR001633">
    <property type="entry name" value="EAL_dom"/>
</dbReference>
<dbReference type="Pfam" id="PF00563">
    <property type="entry name" value="EAL"/>
    <property type="match status" value="1"/>
</dbReference>
<dbReference type="SMART" id="SM00267">
    <property type="entry name" value="GGDEF"/>
    <property type="match status" value="1"/>
</dbReference>
<feature type="transmembrane region" description="Helical" evidence="1">
    <location>
        <begin position="75"/>
        <end position="96"/>
    </location>
</feature>
<dbReference type="PANTHER" id="PTHR33121:SF70">
    <property type="entry name" value="SIGNALING PROTEIN YKOW"/>
    <property type="match status" value="1"/>
</dbReference>
<dbReference type="GO" id="GO:0071111">
    <property type="term" value="F:cyclic-guanylate-specific phosphodiesterase activity"/>
    <property type="evidence" value="ECO:0007669"/>
    <property type="project" value="InterPro"/>
</dbReference>
<dbReference type="OrthoDB" id="366324at2"/>
<feature type="domain" description="GGDEF" evidence="3">
    <location>
        <begin position="152"/>
        <end position="289"/>
    </location>
</feature>
<dbReference type="PANTHER" id="PTHR33121">
    <property type="entry name" value="CYCLIC DI-GMP PHOSPHODIESTERASE PDEF"/>
    <property type="match status" value="1"/>
</dbReference>
<dbReference type="Pfam" id="PF00990">
    <property type="entry name" value="GGDEF"/>
    <property type="match status" value="1"/>
</dbReference>
<dbReference type="SUPFAM" id="SSF141868">
    <property type="entry name" value="EAL domain-like"/>
    <property type="match status" value="1"/>
</dbReference>
<keyword evidence="1" id="KW-0812">Transmembrane</keyword>
<keyword evidence="5" id="KW-1185">Reference proteome</keyword>
<accession>A0A1I3K368</accession>
<dbReference type="Proteomes" id="UP000182737">
    <property type="component" value="Unassembled WGS sequence"/>
</dbReference>
<organism evidence="4 5">
    <name type="scientific">Treponema bryantii</name>
    <dbReference type="NCBI Taxonomy" id="163"/>
    <lineage>
        <taxon>Bacteria</taxon>
        <taxon>Pseudomonadati</taxon>
        <taxon>Spirochaetota</taxon>
        <taxon>Spirochaetia</taxon>
        <taxon>Spirochaetales</taxon>
        <taxon>Treponemataceae</taxon>
        <taxon>Treponema</taxon>
    </lineage>
</organism>
<dbReference type="RefSeq" id="WP_083425701.1">
    <property type="nucleotide sequence ID" value="NZ_FORI01000004.1"/>
</dbReference>
<feature type="transmembrane region" description="Helical" evidence="1">
    <location>
        <begin position="102"/>
        <end position="119"/>
    </location>
</feature>
<dbReference type="PROSITE" id="PS50883">
    <property type="entry name" value="EAL"/>
    <property type="match status" value="1"/>
</dbReference>
<dbReference type="NCBIfam" id="TIGR00254">
    <property type="entry name" value="GGDEF"/>
    <property type="match status" value="1"/>
</dbReference>
<dbReference type="CDD" id="cd01949">
    <property type="entry name" value="GGDEF"/>
    <property type="match status" value="1"/>
</dbReference>
<evidence type="ECO:0000259" key="3">
    <source>
        <dbReference type="PROSITE" id="PS50887"/>
    </source>
</evidence>